<evidence type="ECO:0000256" key="4">
    <source>
        <dbReference type="ARBA" id="ARBA00022741"/>
    </source>
</evidence>
<comment type="subcellular location">
    <subcellularLocation>
        <location evidence="6">Cytoplasm</location>
    </subcellularLocation>
</comment>
<dbReference type="EMBL" id="JAPTGC010000005">
    <property type="protein sequence ID" value="MCZ0862523.1"/>
    <property type="molecule type" value="Genomic_DNA"/>
</dbReference>
<dbReference type="InterPro" id="IPR013696">
    <property type="entry name" value="TiaS_FLD"/>
</dbReference>
<name>A0ABT4IL87_9EURY</name>
<evidence type="ECO:0000259" key="7">
    <source>
        <dbReference type="Pfam" id="PF08489"/>
    </source>
</evidence>
<protein>
    <recommendedName>
        <fullName evidence="6">tRNA(Ile2) 2-agmatinylcytidine synthetase TiaS</fullName>
        <shortName evidence="6">tRNA(Ile2)-agm2C synthetase</shortName>
        <ecNumber evidence="6">6.3.4.22</ecNumber>
    </recommendedName>
    <alternativeName>
        <fullName evidence="6">tRNA(Ile2) agmatidine synthetase</fullName>
    </alternativeName>
</protein>
<feature type="domain" description="TiaS-like TCKD" evidence="8">
    <location>
        <begin position="67"/>
        <end position="130"/>
    </location>
</feature>
<evidence type="ECO:0000259" key="8">
    <source>
        <dbReference type="Pfam" id="PF22641"/>
    </source>
</evidence>
<proteinExistence type="inferred from homology"/>
<evidence type="ECO:0000313" key="11">
    <source>
        <dbReference type="Proteomes" id="UP001141336"/>
    </source>
</evidence>
<dbReference type="HAMAP" id="MF_01892">
    <property type="entry name" value="tRNA_Ile2_agm2C_synt"/>
    <property type="match status" value="1"/>
</dbReference>
<gene>
    <name evidence="6" type="primary">tiaS</name>
    <name evidence="10" type="ORF">O0S09_04535</name>
</gene>
<comment type="catalytic activity">
    <reaction evidence="6">
        <text>cytidine(34) in tRNA(Ile2) + agmatine + ATP + H2O = 2-agmatinylcytidine(34) in tRNA(Ile2) + AMP + 2 phosphate + 2 H(+)</text>
        <dbReference type="Rhea" id="RHEA:43608"/>
        <dbReference type="Rhea" id="RHEA-COMP:10625"/>
        <dbReference type="Rhea" id="RHEA-COMP:10626"/>
        <dbReference type="ChEBI" id="CHEBI:15377"/>
        <dbReference type="ChEBI" id="CHEBI:15378"/>
        <dbReference type="ChEBI" id="CHEBI:30616"/>
        <dbReference type="ChEBI" id="CHEBI:43474"/>
        <dbReference type="ChEBI" id="CHEBI:58145"/>
        <dbReference type="ChEBI" id="CHEBI:82748"/>
        <dbReference type="ChEBI" id="CHEBI:83545"/>
        <dbReference type="ChEBI" id="CHEBI:456215"/>
        <dbReference type="EC" id="6.3.4.22"/>
    </reaction>
</comment>
<comment type="similarity">
    <text evidence="6">Belongs to the TiaS family.</text>
</comment>
<sequence length="414" mass="45739">MFLGIDDTDSPDGMCTTYLGAMLAENLQRAGYTLGELRLVRLNPNVIWKTRGNAAVCLEISGGTPEAVFNAACELVEEFAEFDCENTNPGVVVVNERPDPAFYYQALQRFCTIGETVRRLEKIGALYRGYKCGRGLIGALAAVSSVLPDATYELLAYRSVERFGTPREIMAESFFASAAATFPHTWDTVDPAAGTVVCVPHGKDPVLYGIRGESPEWVKRSAELLISEPPAFSQVWKTNQGTDAHLLDYEGKPQEGCSYRIDGVVADTPMTECGGHVDFLFTPDAGGPNLRVFAFEPTKDFRHTVRKLQSGDHLTLCGSWRKDALHLEKFRANTLRPARVRKSPKCPVCGGRMTSAGYGKGYKCRSCSGRIRTQEITEQIRGIAEGWYEVPPDARRHLAKPIARIQEETNSLRE</sequence>
<dbReference type="Pfam" id="PF23783">
    <property type="entry name" value="Zn_ribbon_TiaS"/>
    <property type="match status" value="1"/>
</dbReference>
<keyword evidence="11" id="KW-1185">Reference proteome</keyword>
<accession>A0ABT4IL87</accession>
<dbReference type="InterPro" id="IPR024913">
    <property type="entry name" value="tRNA_Ile2__agm2C_synt"/>
</dbReference>
<dbReference type="PANTHER" id="PTHR40705">
    <property type="entry name" value="TRNA(ILE2) 2-AGMATINYLCYTIDINE SYNTHETASE TIAS"/>
    <property type="match status" value="1"/>
</dbReference>
<dbReference type="Gene3D" id="2.40.50.1010">
    <property type="match status" value="1"/>
</dbReference>
<feature type="domain" description="TiaS-like TCKD" evidence="8">
    <location>
        <begin position="2"/>
        <end position="64"/>
    </location>
</feature>
<comment type="function">
    <text evidence="6">ATP-dependent agmatine transferase that catalyzes the formation of 2-agmatinylcytidine (agm2C) at the wobble position (C34) of tRNA(Ile2), converting the codon specificity from AUG to AUA.</text>
</comment>
<keyword evidence="4 6" id="KW-0547">Nucleotide-binding</keyword>
<dbReference type="Pfam" id="PF08489">
    <property type="entry name" value="TiaS_FLD"/>
    <property type="match status" value="1"/>
</dbReference>
<evidence type="ECO:0000256" key="2">
    <source>
        <dbReference type="ARBA" id="ARBA00022598"/>
    </source>
</evidence>
<dbReference type="Proteomes" id="UP001141336">
    <property type="component" value="Unassembled WGS sequence"/>
</dbReference>
<feature type="domain" description="TiaS C-terminal zinc ribbon" evidence="9">
    <location>
        <begin position="344"/>
        <end position="381"/>
    </location>
</feature>
<dbReference type="EC" id="6.3.4.22" evidence="6"/>
<dbReference type="RefSeq" id="WP_268922779.1">
    <property type="nucleotide sequence ID" value="NZ_JAPTGC010000005.1"/>
</dbReference>
<feature type="domain" description="TiaS FLD" evidence="7">
    <location>
        <begin position="133"/>
        <end position="245"/>
    </location>
</feature>
<dbReference type="PANTHER" id="PTHR40705:SF1">
    <property type="entry name" value="TRNA(ILE2) 2-AGMATINYLCYTIDINE SYNTHETASE TIAS"/>
    <property type="match status" value="1"/>
</dbReference>
<evidence type="ECO:0000256" key="3">
    <source>
        <dbReference type="ARBA" id="ARBA00022694"/>
    </source>
</evidence>
<organism evidence="10 11">
    <name type="scientific">Methanocorpusculum vombati</name>
    <dbReference type="NCBI Taxonomy" id="3002864"/>
    <lineage>
        <taxon>Archaea</taxon>
        <taxon>Methanobacteriati</taxon>
        <taxon>Methanobacteriota</taxon>
        <taxon>Stenosarchaea group</taxon>
        <taxon>Methanomicrobia</taxon>
        <taxon>Methanomicrobiales</taxon>
        <taxon>Methanocorpusculaceae</taxon>
        <taxon>Methanocorpusculum</taxon>
    </lineage>
</organism>
<evidence type="ECO:0000259" key="9">
    <source>
        <dbReference type="Pfam" id="PF23783"/>
    </source>
</evidence>
<evidence type="ECO:0000256" key="6">
    <source>
        <dbReference type="HAMAP-Rule" id="MF_01892"/>
    </source>
</evidence>
<evidence type="ECO:0000313" key="10">
    <source>
        <dbReference type="EMBL" id="MCZ0862523.1"/>
    </source>
</evidence>
<dbReference type="CDD" id="cd04482">
    <property type="entry name" value="RPA2_OBF_like"/>
    <property type="match status" value="1"/>
</dbReference>
<keyword evidence="3 6" id="KW-0819">tRNA processing</keyword>
<dbReference type="InterPro" id="IPR053870">
    <property type="entry name" value="TiaS-like_TCKD"/>
</dbReference>
<evidence type="ECO:0000256" key="1">
    <source>
        <dbReference type="ARBA" id="ARBA00022490"/>
    </source>
</evidence>
<keyword evidence="5 6" id="KW-0067">ATP-binding</keyword>
<keyword evidence="2 6" id="KW-0436">Ligase</keyword>
<dbReference type="Gene3D" id="3.30.70.2200">
    <property type="match status" value="1"/>
</dbReference>
<reference evidence="10" key="1">
    <citation type="submission" date="2022-12" db="EMBL/GenBank/DDBJ databases">
        <title>Isolation and characterisation of novel Methanocorpusculum spp. from native Australian herbivores indicates the genus is ancestrally host-associated.</title>
        <authorList>
            <person name="Volmer J.G."/>
            <person name="Soo R.M."/>
            <person name="Evans P.N."/>
            <person name="Hoedt E.C."/>
            <person name="Astorga Alsina A.L."/>
            <person name="Woodcroft B.J."/>
            <person name="Tyson G.W."/>
            <person name="Hugenholtz P."/>
            <person name="Morrison M."/>
        </authorList>
    </citation>
    <scope>NUCLEOTIDE SEQUENCE</scope>
    <source>
        <strain evidence="10">CW153</strain>
    </source>
</reference>
<evidence type="ECO:0000256" key="5">
    <source>
        <dbReference type="ARBA" id="ARBA00022840"/>
    </source>
</evidence>
<keyword evidence="1 6" id="KW-0963">Cytoplasm</keyword>
<comment type="caution">
    <text evidence="10">The sequence shown here is derived from an EMBL/GenBank/DDBJ whole genome shotgun (WGS) entry which is preliminary data.</text>
</comment>
<dbReference type="Pfam" id="PF22641">
    <property type="entry name" value="TiaS_TCKD"/>
    <property type="match status" value="2"/>
</dbReference>
<dbReference type="InterPro" id="IPR055394">
    <property type="entry name" value="Zn_ribbon_TiaS"/>
</dbReference>
<dbReference type="Gene3D" id="3.90.600.20">
    <property type="match status" value="1"/>
</dbReference>